<keyword evidence="1" id="KW-0732">Signal</keyword>
<keyword evidence="3" id="KW-1185">Reference proteome</keyword>
<organism evidence="2 3">
    <name type="scientific">Thamnocephalis sphaerospora</name>
    <dbReference type="NCBI Taxonomy" id="78915"/>
    <lineage>
        <taxon>Eukaryota</taxon>
        <taxon>Fungi</taxon>
        <taxon>Fungi incertae sedis</taxon>
        <taxon>Zoopagomycota</taxon>
        <taxon>Zoopagomycotina</taxon>
        <taxon>Zoopagomycetes</taxon>
        <taxon>Zoopagales</taxon>
        <taxon>Sigmoideomycetaceae</taxon>
        <taxon>Thamnocephalis</taxon>
    </lineage>
</organism>
<accession>A0A4P9XIW8</accession>
<dbReference type="EMBL" id="KZ993061">
    <property type="protein sequence ID" value="RKP05675.1"/>
    <property type="molecule type" value="Genomic_DNA"/>
</dbReference>
<reference evidence="3" key="1">
    <citation type="journal article" date="2018" name="Nat. Microbiol.">
        <title>Leveraging single-cell genomics to expand the fungal tree of life.</title>
        <authorList>
            <person name="Ahrendt S.R."/>
            <person name="Quandt C.A."/>
            <person name="Ciobanu D."/>
            <person name="Clum A."/>
            <person name="Salamov A."/>
            <person name="Andreopoulos B."/>
            <person name="Cheng J.F."/>
            <person name="Woyke T."/>
            <person name="Pelin A."/>
            <person name="Henrissat B."/>
            <person name="Reynolds N.K."/>
            <person name="Benny G.L."/>
            <person name="Smith M.E."/>
            <person name="James T.Y."/>
            <person name="Grigoriev I.V."/>
        </authorList>
    </citation>
    <scope>NUCLEOTIDE SEQUENCE [LARGE SCALE GENOMIC DNA]</scope>
    <source>
        <strain evidence="3">RSA 1356</strain>
    </source>
</reference>
<proteinExistence type="predicted"/>
<feature type="chain" id="PRO_5020337157" evidence="1">
    <location>
        <begin position="33"/>
        <end position="164"/>
    </location>
</feature>
<feature type="non-terminal residue" evidence="2">
    <location>
        <position position="164"/>
    </location>
</feature>
<gene>
    <name evidence="2" type="ORF">THASP1DRAFT_25865</name>
</gene>
<feature type="signal peptide" evidence="1">
    <location>
        <begin position="1"/>
        <end position="32"/>
    </location>
</feature>
<dbReference type="AlphaFoldDB" id="A0A4P9XIW8"/>
<evidence type="ECO:0000256" key="1">
    <source>
        <dbReference type="SAM" id="SignalP"/>
    </source>
</evidence>
<dbReference type="Proteomes" id="UP000271241">
    <property type="component" value="Unassembled WGS sequence"/>
</dbReference>
<sequence>MLVRPPVSLKRTVTGVLLAALALWAPVHNVQAGCAETGYYPTNGRCAAALHGRSFHLLTQTATTDNGTAEALRATEARLSSFWLSDRERQASTNANTPSPFVCAQTCTSLISAKCRGQLAVVLQPRTAATILPPANAAVCSSTWRPGTPVVQCSANELLRTTPF</sequence>
<protein>
    <submittedName>
        <fullName evidence="2">Uncharacterized protein</fullName>
    </submittedName>
</protein>
<evidence type="ECO:0000313" key="2">
    <source>
        <dbReference type="EMBL" id="RKP05675.1"/>
    </source>
</evidence>
<evidence type="ECO:0000313" key="3">
    <source>
        <dbReference type="Proteomes" id="UP000271241"/>
    </source>
</evidence>
<name>A0A4P9XIW8_9FUNG</name>